<dbReference type="Gene3D" id="3.40.50.150">
    <property type="entry name" value="Vaccinia Virus protein VP39"/>
    <property type="match status" value="1"/>
</dbReference>
<sequence>MKPRQMDRFIKNIDNQIAFNQGKNIFLDNSELFQFAQETVNAISKMDSLNPVSIQALIDYTTDKAIEEFCRVNQYYSFDLKAKSNLKKIYSDLFESFHTKTDSIEDISKKHYKKLKNWLRDNNPFAEKMYENDTEKVNPVACSEYTPTLQINILHIDLTQLLQPVLDIGCGKNGHLVNLLKNQGIEAYGIDRFTFSNSNLLTADWLEYSYEKEKWGTIVSNLGFSNHFNHHNLREDGNYIEYGKTYMNILQSLKKGGCFHYAPDLPFIEKYLDHNQFDLNKYEINEYDFKTTIIKRLK</sequence>
<comment type="caution">
    <text evidence="1">The sequence shown here is derived from an EMBL/GenBank/DDBJ whole genome shotgun (WGS) entry which is preliminary data.</text>
</comment>
<dbReference type="InterPro" id="IPR029063">
    <property type="entry name" value="SAM-dependent_MTases_sf"/>
</dbReference>
<dbReference type="AlphaFoldDB" id="A0A399DBV1"/>
<dbReference type="RefSeq" id="WP_119348305.1">
    <property type="nucleotide sequence ID" value="NZ_QWET01000001.1"/>
</dbReference>
<accession>A0A399DBV1</accession>
<dbReference type="Proteomes" id="UP000266441">
    <property type="component" value="Unassembled WGS sequence"/>
</dbReference>
<dbReference type="EMBL" id="QWET01000001">
    <property type="protein sequence ID" value="RIH67280.1"/>
    <property type="molecule type" value="Genomic_DNA"/>
</dbReference>
<gene>
    <name evidence="1" type="ORF">D1164_02335</name>
</gene>
<keyword evidence="2" id="KW-1185">Reference proteome</keyword>
<name>A0A399DBV1_9BACT</name>
<protein>
    <submittedName>
        <fullName evidence="1">Class I SAM-dependent methyltransferase</fullName>
    </submittedName>
</protein>
<keyword evidence="1" id="KW-0808">Transferase</keyword>
<dbReference type="GO" id="GO:0032259">
    <property type="term" value="P:methylation"/>
    <property type="evidence" value="ECO:0007669"/>
    <property type="project" value="UniProtKB-KW"/>
</dbReference>
<proteinExistence type="predicted"/>
<dbReference type="GO" id="GO:0008168">
    <property type="term" value="F:methyltransferase activity"/>
    <property type="evidence" value="ECO:0007669"/>
    <property type="project" value="UniProtKB-KW"/>
</dbReference>
<keyword evidence="1" id="KW-0489">Methyltransferase</keyword>
<evidence type="ECO:0000313" key="2">
    <source>
        <dbReference type="Proteomes" id="UP000266441"/>
    </source>
</evidence>
<reference evidence="1 2" key="1">
    <citation type="journal article" date="2015" name="Int. J. Syst. Evol. Microbiol.">
        <title>Mariniphaga sediminis sp. nov., isolated from coastal sediment.</title>
        <authorList>
            <person name="Wang F.Q."/>
            <person name="Shen Q.Y."/>
            <person name="Chen G.J."/>
            <person name="Du Z.J."/>
        </authorList>
    </citation>
    <scope>NUCLEOTIDE SEQUENCE [LARGE SCALE GENOMIC DNA]</scope>
    <source>
        <strain evidence="1 2">SY21</strain>
    </source>
</reference>
<organism evidence="1 2">
    <name type="scientific">Mariniphaga sediminis</name>
    <dbReference type="NCBI Taxonomy" id="1628158"/>
    <lineage>
        <taxon>Bacteria</taxon>
        <taxon>Pseudomonadati</taxon>
        <taxon>Bacteroidota</taxon>
        <taxon>Bacteroidia</taxon>
        <taxon>Marinilabiliales</taxon>
        <taxon>Prolixibacteraceae</taxon>
        <taxon>Mariniphaga</taxon>
    </lineage>
</organism>
<dbReference type="OrthoDB" id="2615562at2"/>
<dbReference type="SUPFAM" id="SSF53335">
    <property type="entry name" value="S-adenosyl-L-methionine-dependent methyltransferases"/>
    <property type="match status" value="1"/>
</dbReference>
<evidence type="ECO:0000313" key="1">
    <source>
        <dbReference type="EMBL" id="RIH67280.1"/>
    </source>
</evidence>